<dbReference type="Proteomes" id="UP000800036">
    <property type="component" value="Unassembled WGS sequence"/>
</dbReference>
<organism evidence="2 3">
    <name type="scientific">Bimuria novae-zelandiae CBS 107.79</name>
    <dbReference type="NCBI Taxonomy" id="1447943"/>
    <lineage>
        <taxon>Eukaryota</taxon>
        <taxon>Fungi</taxon>
        <taxon>Dikarya</taxon>
        <taxon>Ascomycota</taxon>
        <taxon>Pezizomycotina</taxon>
        <taxon>Dothideomycetes</taxon>
        <taxon>Pleosporomycetidae</taxon>
        <taxon>Pleosporales</taxon>
        <taxon>Massarineae</taxon>
        <taxon>Didymosphaeriaceae</taxon>
        <taxon>Bimuria</taxon>
    </lineage>
</organism>
<protein>
    <submittedName>
        <fullName evidence="2">Uncharacterized protein</fullName>
    </submittedName>
</protein>
<reference evidence="2" key="1">
    <citation type="journal article" date="2020" name="Stud. Mycol.">
        <title>101 Dothideomycetes genomes: a test case for predicting lifestyles and emergence of pathogens.</title>
        <authorList>
            <person name="Haridas S."/>
            <person name="Albert R."/>
            <person name="Binder M."/>
            <person name="Bloem J."/>
            <person name="Labutti K."/>
            <person name="Salamov A."/>
            <person name="Andreopoulos B."/>
            <person name="Baker S."/>
            <person name="Barry K."/>
            <person name="Bills G."/>
            <person name="Bluhm B."/>
            <person name="Cannon C."/>
            <person name="Castanera R."/>
            <person name="Culley D."/>
            <person name="Daum C."/>
            <person name="Ezra D."/>
            <person name="Gonzalez J."/>
            <person name="Henrissat B."/>
            <person name="Kuo A."/>
            <person name="Liang C."/>
            <person name="Lipzen A."/>
            <person name="Lutzoni F."/>
            <person name="Magnuson J."/>
            <person name="Mondo S."/>
            <person name="Nolan M."/>
            <person name="Ohm R."/>
            <person name="Pangilinan J."/>
            <person name="Park H.-J."/>
            <person name="Ramirez L."/>
            <person name="Alfaro M."/>
            <person name="Sun H."/>
            <person name="Tritt A."/>
            <person name="Yoshinaga Y."/>
            <person name="Zwiers L.-H."/>
            <person name="Turgeon B."/>
            <person name="Goodwin S."/>
            <person name="Spatafora J."/>
            <person name="Crous P."/>
            <person name="Grigoriev I."/>
        </authorList>
    </citation>
    <scope>NUCLEOTIDE SEQUENCE</scope>
    <source>
        <strain evidence="2">CBS 107.79</strain>
    </source>
</reference>
<keyword evidence="3" id="KW-1185">Reference proteome</keyword>
<keyword evidence="1" id="KW-0732">Signal</keyword>
<evidence type="ECO:0000256" key="1">
    <source>
        <dbReference type="SAM" id="SignalP"/>
    </source>
</evidence>
<feature type="signal peptide" evidence="1">
    <location>
        <begin position="1"/>
        <end position="19"/>
    </location>
</feature>
<evidence type="ECO:0000313" key="2">
    <source>
        <dbReference type="EMBL" id="KAF1971233.1"/>
    </source>
</evidence>
<evidence type="ECO:0000313" key="3">
    <source>
        <dbReference type="Proteomes" id="UP000800036"/>
    </source>
</evidence>
<dbReference type="AlphaFoldDB" id="A0A6A5V1C5"/>
<sequence length="138" mass="15407">MHIFRTIALAALFETGALSLHYILWDSGGRHGFNDLYSSIAKEEEGCHRRGNIVVDLELKGRGGLEEQAISVGSSYFSEIWEVVALFSSEDCNPDNLIENAYFDDGCSGDIEGWDEAIDYKSWAVWDLCEGNSTCNRD</sequence>
<name>A0A6A5V1C5_9PLEO</name>
<accession>A0A6A5V1C5</accession>
<gene>
    <name evidence="2" type="ORF">BU23DRAFT_570018</name>
</gene>
<feature type="chain" id="PRO_5025661897" evidence="1">
    <location>
        <begin position="20"/>
        <end position="138"/>
    </location>
</feature>
<proteinExistence type="predicted"/>
<dbReference type="EMBL" id="ML976694">
    <property type="protein sequence ID" value="KAF1971233.1"/>
    <property type="molecule type" value="Genomic_DNA"/>
</dbReference>
<dbReference type="OrthoDB" id="3795376at2759"/>